<name>A0A812ZI42_9DINO</name>
<protein>
    <submittedName>
        <fullName evidence="2">GIP protein</fullName>
    </submittedName>
</protein>
<dbReference type="InterPro" id="IPR029071">
    <property type="entry name" value="Ubiquitin-like_domsf"/>
</dbReference>
<dbReference type="Pfam" id="PF00240">
    <property type="entry name" value="ubiquitin"/>
    <property type="match status" value="1"/>
</dbReference>
<evidence type="ECO:0000259" key="1">
    <source>
        <dbReference type="PROSITE" id="PS50053"/>
    </source>
</evidence>
<dbReference type="Gene3D" id="3.10.20.90">
    <property type="entry name" value="Phosphatidylinositol 3-kinase Catalytic Subunit, Chain A, domain 1"/>
    <property type="match status" value="1"/>
</dbReference>
<dbReference type="AlphaFoldDB" id="A0A812ZI42"/>
<dbReference type="OrthoDB" id="409904at2759"/>
<comment type="caution">
    <text evidence="2">The sequence shown here is derived from an EMBL/GenBank/DDBJ whole genome shotgun (WGS) entry which is preliminary data.</text>
</comment>
<gene>
    <name evidence="2" type="primary">GIP</name>
    <name evidence="2" type="ORF">SNEC2469_LOCUS24776</name>
</gene>
<dbReference type="PROSITE" id="PS50053">
    <property type="entry name" value="UBIQUITIN_2"/>
    <property type="match status" value="1"/>
</dbReference>
<reference evidence="2" key="1">
    <citation type="submission" date="2021-02" db="EMBL/GenBank/DDBJ databases">
        <authorList>
            <person name="Dougan E. K."/>
            <person name="Rhodes N."/>
            <person name="Thang M."/>
            <person name="Chan C."/>
        </authorList>
    </citation>
    <scope>NUCLEOTIDE SEQUENCE</scope>
</reference>
<keyword evidence="3" id="KW-1185">Reference proteome</keyword>
<dbReference type="SUPFAM" id="SSF69322">
    <property type="entry name" value="Tricorn protease domain 2"/>
    <property type="match status" value="1"/>
</dbReference>
<feature type="domain" description="Ubiquitin-like" evidence="1">
    <location>
        <begin position="3"/>
        <end position="52"/>
    </location>
</feature>
<evidence type="ECO:0000313" key="2">
    <source>
        <dbReference type="EMBL" id="CAE7829178.1"/>
    </source>
</evidence>
<organism evidence="2 3">
    <name type="scientific">Symbiodinium necroappetens</name>
    <dbReference type="NCBI Taxonomy" id="1628268"/>
    <lineage>
        <taxon>Eukaryota</taxon>
        <taxon>Sar</taxon>
        <taxon>Alveolata</taxon>
        <taxon>Dinophyceae</taxon>
        <taxon>Suessiales</taxon>
        <taxon>Symbiodiniaceae</taxon>
        <taxon>Symbiodinium</taxon>
    </lineage>
</organism>
<dbReference type="InterPro" id="IPR015943">
    <property type="entry name" value="WD40/YVTN_repeat-like_dom_sf"/>
</dbReference>
<accession>A0A812ZI42</accession>
<dbReference type="InterPro" id="IPR000626">
    <property type="entry name" value="Ubiquitin-like_dom"/>
</dbReference>
<dbReference type="Gene3D" id="2.130.10.10">
    <property type="entry name" value="YVTN repeat-like/Quinoprotein amine dehydrogenase"/>
    <property type="match status" value="1"/>
</dbReference>
<dbReference type="EMBL" id="CAJNJA010048141">
    <property type="protein sequence ID" value="CAE7829178.1"/>
    <property type="molecule type" value="Genomic_DNA"/>
</dbReference>
<evidence type="ECO:0000313" key="3">
    <source>
        <dbReference type="Proteomes" id="UP000601435"/>
    </source>
</evidence>
<proteinExistence type="predicted"/>
<sequence>MDIDITVRQPSGASFDVKVDLMGSVVALKAAIAAHTKVAVSRQKLLFCAKILLLSTPISALCAGEGRPEVLLLVSYSSCTLASHSHSPLVIWDSDAQMACCPDLARDADFEFQSAVDAMRLDDGEIYVLQRSATSDGLHFLQLCRASWEVCRYSLPSYWIDEGMFAQFSPEGDFVIAGSHGDLLVWHTLSGAAHVRSDGADWTGSLCCLQPGIALIESGNLTSRVLELWDLPAGTCRQSWQKEADWTISPAYLLSASGAWIAAWDYTGPLEVWAVERDGSRNPRSFSDLSVHQAAFSPDEKEIVVVQLDIYQALGPILVSRFTSKTIGNMRVQSPGCLIFVSPSELVIRGNSKILRNSLSLSLSLSRSCVFWTSVGCIARSCLLVNSVCIAS</sequence>
<dbReference type="SUPFAM" id="SSF54236">
    <property type="entry name" value="Ubiquitin-like"/>
    <property type="match status" value="1"/>
</dbReference>
<dbReference type="Proteomes" id="UP000601435">
    <property type="component" value="Unassembled WGS sequence"/>
</dbReference>